<dbReference type="Proteomes" id="UP000254621">
    <property type="component" value="Unassembled WGS sequence"/>
</dbReference>
<reference evidence="1 2" key="1">
    <citation type="submission" date="2018-06" db="EMBL/GenBank/DDBJ databases">
        <authorList>
            <consortium name="Pathogen Informatics"/>
            <person name="Doyle S."/>
        </authorList>
    </citation>
    <scope>NUCLEOTIDE SEQUENCE [LARGE SCALE GENOMIC DNA]</scope>
    <source>
        <strain evidence="1 2">NCTC13645</strain>
    </source>
</reference>
<name>A0A380P2G6_WEIVI</name>
<protein>
    <submittedName>
        <fullName evidence="1">Uncharacterized protein</fullName>
    </submittedName>
</protein>
<accession>A0A380P2G6</accession>
<evidence type="ECO:0000313" key="2">
    <source>
        <dbReference type="Proteomes" id="UP000254621"/>
    </source>
</evidence>
<sequence length="139" mass="15792">MTEITIKPNIYLNIQPTQQFSTIRIEFNFSTEMQAENTADRTLAAKMLENASTVYQSQTQIARALSQLYGADFGIDVLKVGRLHVVKAHMAVIDPHFIDDKQPILEQALAFMKTMLYQPMGNAEQGFDATIFNRQKNYS</sequence>
<organism evidence="1 2">
    <name type="scientific">Weissella viridescens</name>
    <name type="common">Lactobacillus viridescens</name>
    <dbReference type="NCBI Taxonomy" id="1629"/>
    <lineage>
        <taxon>Bacteria</taxon>
        <taxon>Bacillati</taxon>
        <taxon>Bacillota</taxon>
        <taxon>Bacilli</taxon>
        <taxon>Lactobacillales</taxon>
        <taxon>Lactobacillaceae</taxon>
        <taxon>Weissella</taxon>
    </lineage>
</organism>
<evidence type="ECO:0000313" key="1">
    <source>
        <dbReference type="EMBL" id="SUP59421.1"/>
    </source>
</evidence>
<gene>
    <name evidence="1" type="ORF">NCTC13645_01677</name>
</gene>
<proteinExistence type="predicted"/>
<dbReference type="EMBL" id="UHIV01000004">
    <property type="protein sequence ID" value="SUP59421.1"/>
    <property type="molecule type" value="Genomic_DNA"/>
</dbReference>
<dbReference type="Gene3D" id="3.30.830.10">
    <property type="entry name" value="Metalloenzyme, LuxS/M16 peptidase-like"/>
    <property type="match status" value="1"/>
</dbReference>
<dbReference type="AlphaFoldDB" id="A0A380P2G6"/>